<name>A0A511X6L6_9PROT</name>
<dbReference type="AlphaFoldDB" id="A0A511X6L6"/>
<keyword evidence="2" id="KW-1185">Reference proteome</keyword>
<organism evidence="1 2">
    <name type="scientific">Acetobacter nitrogenifigens DSM 23921 = NBRC 105050</name>
    <dbReference type="NCBI Taxonomy" id="1120919"/>
    <lineage>
        <taxon>Bacteria</taxon>
        <taxon>Pseudomonadati</taxon>
        <taxon>Pseudomonadota</taxon>
        <taxon>Alphaproteobacteria</taxon>
        <taxon>Acetobacterales</taxon>
        <taxon>Acetobacteraceae</taxon>
        <taxon>Acetobacter</taxon>
    </lineage>
</organism>
<dbReference type="Proteomes" id="UP000321635">
    <property type="component" value="Unassembled WGS sequence"/>
</dbReference>
<dbReference type="EMBL" id="BJYF01000001">
    <property type="protein sequence ID" value="GEN58571.1"/>
    <property type="molecule type" value="Genomic_DNA"/>
</dbReference>
<sequence length="166" mass="17039">MGAAPSDGRAGVEHRQPVRGELMKSKRLCAVATAVVLTACSSGPSAEQRAQLNTLIGKTEVDVIRAFGVPTRTFQASGHTFLAYIDNQTSYSPGTGSAWGWGWGGSPGWGGGGWGWGGGMGGWGNGWGGGWGGGGMPPSYYNSSCQTTFELANGVVSGWTMRGDGC</sequence>
<accession>A0A511X6L6</accession>
<gene>
    <name evidence="1" type="ORF">ANI02nite_04550</name>
</gene>
<evidence type="ECO:0000313" key="1">
    <source>
        <dbReference type="EMBL" id="GEN58571.1"/>
    </source>
</evidence>
<protein>
    <submittedName>
        <fullName evidence="1">Uncharacterized protein</fullName>
    </submittedName>
</protein>
<dbReference type="STRING" id="1120919.GCA_000429165_00462"/>
<reference evidence="1 2" key="1">
    <citation type="submission" date="2019-07" db="EMBL/GenBank/DDBJ databases">
        <title>Whole genome shotgun sequence of Acetobacter nitrogenifigens NBRC 105050.</title>
        <authorList>
            <person name="Hosoyama A."/>
            <person name="Uohara A."/>
            <person name="Ohji S."/>
            <person name="Ichikawa N."/>
        </authorList>
    </citation>
    <scope>NUCLEOTIDE SEQUENCE [LARGE SCALE GENOMIC DNA]</scope>
    <source>
        <strain evidence="1 2">NBRC 105050</strain>
    </source>
</reference>
<proteinExistence type="predicted"/>
<comment type="caution">
    <text evidence="1">The sequence shown here is derived from an EMBL/GenBank/DDBJ whole genome shotgun (WGS) entry which is preliminary data.</text>
</comment>
<evidence type="ECO:0000313" key="2">
    <source>
        <dbReference type="Proteomes" id="UP000321635"/>
    </source>
</evidence>